<dbReference type="InterPro" id="IPR003399">
    <property type="entry name" value="Mce/MlaD"/>
</dbReference>
<feature type="domain" description="Mce/MlaD" evidence="2">
    <location>
        <begin position="41"/>
        <end position="117"/>
    </location>
</feature>
<keyword evidence="1" id="KW-1133">Transmembrane helix</keyword>
<proteinExistence type="predicted"/>
<dbReference type="AlphaFoldDB" id="A0A1G9SBJ7"/>
<dbReference type="RefSeq" id="WP_089891004.1">
    <property type="nucleotide sequence ID" value="NZ_FNGV01000007.1"/>
</dbReference>
<feature type="transmembrane region" description="Helical" evidence="1">
    <location>
        <begin position="12"/>
        <end position="30"/>
    </location>
</feature>
<organism evidence="3 4">
    <name type="scientific">Kriegella aquimaris</name>
    <dbReference type="NCBI Taxonomy" id="192904"/>
    <lineage>
        <taxon>Bacteria</taxon>
        <taxon>Pseudomonadati</taxon>
        <taxon>Bacteroidota</taxon>
        <taxon>Flavobacteriia</taxon>
        <taxon>Flavobacteriales</taxon>
        <taxon>Flavobacteriaceae</taxon>
        <taxon>Kriegella</taxon>
    </lineage>
</organism>
<dbReference type="InterPro" id="IPR052336">
    <property type="entry name" value="MlaD_Phospholipid_Transporter"/>
</dbReference>
<accession>A0A1G9SBJ7</accession>
<dbReference type="STRING" id="192904.SAMN04488514_107178"/>
<gene>
    <name evidence="3" type="ORF">SAMN04488514_107178</name>
</gene>
<dbReference type="Proteomes" id="UP000199440">
    <property type="component" value="Unassembled WGS sequence"/>
</dbReference>
<evidence type="ECO:0000259" key="2">
    <source>
        <dbReference type="Pfam" id="PF02470"/>
    </source>
</evidence>
<protein>
    <submittedName>
        <fullName evidence="3">Phospholipid/cholesterol/gamma-HCH transport system substrate-binding protein</fullName>
    </submittedName>
</protein>
<keyword evidence="4" id="KW-1185">Reference proteome</keyword>
<dbReference type="Pfam" id="PF02470">
    <property type="entry name" value="MlaD"/>
    <property type="match status" value="1"/>
</dbReference>
<evidence type="ECO:0000256" key="1">
    <source>
        <dbReference type="SAM" id="Phobius"/>
    </source>
</evidence>
<reference evidence="3 4" key="1">
    <citation type="submission" date="2016-10" db="EMBL/GenBank/DDBJ databases">
        <authorList>
            <person name="de Groot N.N."/>
        </authorList>
    </citation>
    <scope>NUCLEOTIDE SEQUENCE [LARGE SCALE GENOMIC DNA]</scope>
    <source>
        <strain evidence="3 4">DSM 19886</strain>
    </source>
</reference>
<evidence type="ECO:0000313" key="3">
    <source>
        <dbReference type="EMBL" id="SDM32165.1"/>
    </source>
</evidence>
<dbReference type="OrthoDB" id="9771725at2"/>
<keyword evidence="1" id="KW-0812">Transmembrane</keyword>
<dbReference type="PANTHER" id="PTHR33371">
    <property type="entry name" value="INTERMEMBRANE PHOSPHOLIPID TRANSPORT SYSTEM BINDING PROTEIN MLAD-RELATED"/>
    <property type="match status" value="1"/>
</dbReference>
<name>A0A1G9SBJ7_9FLAO</name>
<sequence length="329" mass="36068">MGKTTLENLKLGIFVVIGTILLLLAAYLIGNRQNMFGTTFEITATFKDASGLQNGNNVRFSGINVGTVKKIEMLNDTTISVYMIIEEKMQKHIKKDAIATIGSDGLVGSMLINIVPGAGNTKLIEPGDELQSFSKVATQDMMNTLNTTNENAALLTADLLKVSHALTQGEGTLGKLLHDSSMANDLQQTITNLKYTSNHANSTMAELNKMVRSINFEESTAGVLLSDTASAVKMRDVISNLDASSREIKSMTQNLNIIIEGIKKEDGAINYLSKDTALVGHLKRTMLNIEQGTESFNMNMEALKHNFLTRGYFKKQEKKQKKEAKELPD</sequence>
<dbReference type="PANTHER" id="PTHR33371:SF4">
    <property type="entry name" value="INTERMEMBRANE PHOSPHOLIPID TRANSPORT SYSTEM BINDING PROTEIN MLAD"/>
    <property type="match status" value="1"/>
</dbReference>
<evidence type="ECO:0000313" key="4">
    <source>
        <dbReference type="Proteomes" id="UP000199440"/>
    </source>
</evidence>
<dbReference type="EMBL" id="FNGV01000007">
    <property type="protein sequence ID" value="SDM32165.1"/>
    <property type="molecule type" value="Genomic_DNA"/>
</dbReference>
<keyword evidence="1" id="KW-0472">Membrane</keyword>